<keyword evidence="1" id="KW-0812">Transmembrane</keyword>
<dbReference type="STRING" id="1123380.SAMN02745199_0014"/>
<proteinExistence type="predicted"/>
<protein>
    <submittedName>
        <fullName evidence="2">Oxaloacetate decarboxylase, gamma chain</fullName>
    </submittedName>
</protein>
<dbReference type="RefSeq" id="WP_073070771.1">
    <property type="nucleotide sequence ID" value="NZ_FQXN01000001.1"/>
</dbReference>
<keyword evidence="1" id="KW-0472">Membrane</keyword>
<gene>
    <name evidence="2" type="ORF">SAMN02745199_0014</name>
</gene>
<evidence type="ECO:0000313" key="3">
    <source>
        <dbReference type="Proteomes" id="UP000242592"/>
    </source>
</evidence>
<reference evidence="3" key="1">
    <citation type="submission" date="2016-11" db="EMBL/GenBank/DDBJ databases">
        <authorList>
            <person name="Varghese N."/>
            <person name="Submissions S."/>
        </authorList>
    </citation>
    <scope>NUCLEOTIDE SEQUENCE [LARGE SCALE GENOMIC DNA]</scope>
    <source>
        <strain evidence="3">DSM 15807</strain>
    </source>
</reference>
<dbReference type="Proteomes" id="UP000242592">
    <property type="component" value="Unassembled WGS sequence"/>
</dbReference>
<dbReference type="AlphaFoldDB" id="A0A1M5QLV5"/>
<dbReference type="OrthoDB" id="49484at2"/>
<feature type="transmembrane region" description="Helical" evidence="1">
    <location>
        <begin position="6"/>
        <end position="31"/>
    </location>
</feature>
<keyword evidence="3" id="KW-1185">Reference proteome</keyword>
<sequence length="103" mass="12144">MQEALIVFIGLITVFFVFTILFIIFKLFGFFSKKATVKLPKKLPVREKVKDKEEEIAAVIAAVYAMLGNNVKIISVKKINRRKYGKREWEYWKKSGWRGVKEW</sequence>
<evidence type="ECO:0000256" key="1">
    <source>
        <dbReference type="SAM" id="Phobius"/>
    </source>
</evidence>
<dbReference type="EMBL" id="FQXN01000001">
    <property type="protein sequence ID" value="SHH14936.1"/>
    <property type="molecule type" value="Genomic_DNA"/>
</dbReference>
<accession>A0A1M5QLV5</accession>
<evidence type="ECO:0000313" key="2">
    <source>
        <dbReference type="EMBL" id="SHH14936.1"/>
    </source>
</evidence>
<name>A0A1M5QLV5_9BACT</name>
<organism evidence="2 3">
    <name type="scientific">Thermosipho atlanticus DSM 15807</name>
    <dbReference type="NCBI Taxonomy" id="1123380"/>
    <lineage>
        <taxon>Bacteria</taxon>
        <taxon>Thermotogati</taxon>
        <taxon>Thermotogota</taxon>
        <taxon>Thermotogae</taxon>
        <taxon>Thermotogales</taxon>
        <taxon>Fervidobacteriaceae</taxon>
        <taxon>Thermosipho</taxon>
    </lineage>
</organism>
<keyword evidence="1" id="KW-1133">Transmembrane helix</keyword>